<feature type="transmembrane region" description="Helical" evidence="7">
    <location>
        <begin position="199"/>
        <end position="223"/>
    </location>
</feature>
<evidence type="ECO:0000256" key="4">
    <source>
        <dbReference type="ARBA" id="ARBA00022741"/>
    </source>
</evidence>
<keyword evidence="6" id="KW-0067">ATP-binding</keyword>
<evidence type="ECO:0000256" key="8">
    <source>
        <dbReference type="SAM" id="SignalP"/>
    </source>
</evidence>
<evidence type="ECO:0000259" key="9">
    <source>
        <dbReference type="PROSITE" id="PS50109"/>
    </source>
</evidence>
<reference evidence="10 11" key="1">
    <citation type="submission" date="2023-01" db="EMBL/GenBank/DDBJ databases">
        <title>Novel species of the genus Vogesella isolated from rivers.</title>
        <authorList>
            <person name="Lu H."/>
        </authorList>
    </citation>
    <scope>NUCLEOTIDE SEQUENCE [LARGE SCALE GENOMIC DNA]</scope>
    <source>
        <strain evidence="10 11">DC21W</strain>
    </source>
</reference>
<keyword evidence="7" id="KW-0472">Membrane</keyword>
<evidence type="ECO:0000256" key="5">
    <source>
        <dbReference type="ARBA" id="ARBA00022777"/>
    </source>
</evidence>
<keyword evidence="8" id="KW-0732">Signal</keyword>
<dbReference type="PRINTS" id="PR00344">
    <property type="entry name" value="BCTRLSENSOR"/>
</dbReference>
<keyword evidence="5" id="KW-0418">Kinase</keyword>
<feature type="transmembrane region" description="Helical" evidence="7">
    <location>
        <begin position="287"/>
        <end position="307"/>
    </location>
</feature>
<evidence type="ECO:0000256" key="2">
    <source>
        <dbReference type="ARBA" id="ARBA00012438"/>
    </source>
</evidence>
<evidence type="ECO:0000256" key="6">
    <source>
        <dbReference type="ARBA" id="ARBA00022840"/>
    </source>
</evidence>
<protein>
    <recommendedName>
        <fullName evidence="2">histidine kinase</fullName>
        <ecNumber evidence="2">2.7.13.3</ecNumber>
    </recommendedName>
</protein>
<dbReference type="RefSeq" id="WP_272750469.1">
    <property type="nucleotide sequence ID" value="NZ_JAQQLF010000002.1"/>
</dbReference>
<dbReference type="PANTHER" id="PTHR44936">
    <property type="entry name" value="SENSOR PROTEIN CREC"/>
    <property type="match status" value="1"/>
</dbReference>
<comment type="caution">
    <text evidence="10">The sequence shown here is derived from an EMBL/GenBank/DDBJ whole genome shotgun (WGS) entry which is preliminary data.</text>
</comment>
<organism evidence="10 11">
    <name type="scientific">Vogesella aquatica</name>
    <dbReference type="NCBI Taxonomy" id="2984206"/>
    <lineage>
        <taxon>Bacteria</taxon>
        <taxon>Pseudomonadati</taxon>
        <taxon>Pseudomonadota</taxon>
        <taxon>Betaproteobacteria</taxon>
        <taxon>Neisseriales</taxon>
        <taxon>Chromobacteriaceae</taxon>
        <taxon>Vogesella</taxon>
    </lineage>
</organism>
<gene>
    <name evidence="10" type="ORF">PQU95_02120</name>
</gene>
<keyword evidence="4" id="KW-0547">Nucleotide-binding</keyword>
<feature type="transmembrane region" description="Helical" evidence="7">
    <location>
        <begin position="263"/>
        <end position="281"/>
    </location>
</feature>
<dbReference type="InterPro" id="IPR011622">
    <property type="entry name" value="7TMR_DISM_rcpt_extracell_dom2"/>
</dbReference>
<accession>A0ABT5IU10</accession>
<evidence type="ECO:0000256" key="3">
    <source>
        <dbReference type="ARBA" id="ARBA00022679"/>
    </source>
</evidence>
<feature type="transmembrane region" description="Helical" evidence="7">
    <location>
        <begin position="352"/>
        <end position="372"/>
    </location>
</feature>
<keyword evidence="3" id="KW-0808">Transferase</keyword>
<dbReference type="EMBL" id="JAQQLF010000002">
    <property type="protein sequence ID" value="MDC7716019.1"/>
    <property type="molecule type" value="Genomic_DNA"/>
</dbReference>
<feature type="transmembrane region" description="Helical" evidence="7">
    <location>
        <begin position="314"/>
        <end position="340"/>
    </location>
</feature>
<feature type="signal peptide" evidence="8">
    <location>
        <begin position="1"/>
        <end position="26"/>
    </location>
</feature>
<dbReference type="InterPro" id="IPR004358">
    <property type="entry name" value="Sig_transdc_His_kin-like_C"/>
</dbReference>
<dbReference type="InterPro" id="IPR011623">
    <property type="entry name" value="7TMR_DISM_rcpt_extracell_dom1"/>
</dbReference>
<sequence length="623" mass="66237">MKSIRSIVGSLASLLLVLLWSLPLSAQPHYWQDQAGQLSEEQAWQQAASWPSQPPAPWRTAAAGWVWRPVAAAEAGPQRVLVLGVPDLRFVQLWHRAANGRVTALANLPAGASYAARPLPARMLALPLPDTLQAGDSLLLRYRTHGNTPLQLVIEPRWQWQAALADSNMANGVQLGVLLALMVFALLQYLLAGERTLALYAALAAAMMAMLLQLEGYAFAWLWPQAGSWNQLAPLLLMGVVLLLQSLFALGLFAVAHSHRRLYHAYLLQLASLPLAAVAYLQGGWMWPPLLSALAYLGLIVYTGAYYGRRGSPLAVPFLAGALLNVLLSNVLFGLVLSGLTLPVSPFALPKLGYAAEALCFAVALARKVALLQRRVADSRRRHEQEALQLAQAEAATAAARQQARASQLQLAATSHDLSQPLASLRLAVGALAPLPQAAPVLAHVNRTLDYSEALLGGLIAEARGQLQAVPASLPLGPLLADACQRHAPAAVAKGLRLVCHDSAWHYPAAPLLLGRILDNLLVNAIRYTPAGSVLLGVRYRPGARVIEVRDSGPGLAAGQLQRLLQPFQRGAGQGGDGHGLGLHITRSLCEAAGYTLEVRSTPGKGAVFAVVMPLLAAGAATG</sequence>
<keyword evidence="7" id="KW-0812">Transmembrane</keyword>
<dbReference type="InterPro" id="IPR050980">
    <property type="entry name" value="2C_sensor_his_kinase"/>
</dbReference>
<dbReference type="SUPFAM" id="SSF55874">
    <property type="entry name" value="ATPase domain of HSP90 chaperone/DNA topoisomerase II/histidine kinase"/>
    <property type="match status" value="1"/>
</dbReference>
<feature type="domain" description="Histidine kinase" evidence="9">
    <location>
        <begin position="413"/>
        <end position="617"/>
    </location>
</feature>
<dbReference type="Pfam" id="PF02518">
    <property type="entry name" value="HATPase_c"/>
    <property type="match status" value="1"/>
</dbReference>
<dbReference type="PANTHER" id="PTHR44936:SF10">
    <property type="entry name" value="SENSOR PROTEIN RSTB"/>
    <property type="match status" value="1"/>
</dbReference>
<keyword evidence="11" id="KW-1185">Reference proteome</keyword>
<dbReference type="Pfam" id="PF07696">
    <property type="entry name" value="7TMR-DISMED2"/>
    <property type="match status" value="1"/>
</dbReference>
<evidence type="ECO:0000256" key="7">
    <source>
        <dbReference type="SAM" id="Phobius"/>
    </source>
</evidence>
<feature type="chain" id="PRO_5045289032" description="histidine kinase" evidence="8">
    <location>
        <begin position="27"/>
        <end position="623"/>
    </location>
</feature>
<name>A0ABT5IU10_9NEIS</name>
<comment type="catalytic activity">
    <reaction evidence="1">
        <text>ATP + protein L-histidine = ADP + protein N-phospho-L-histidine.</text>
        <dbReference type="EC" id="2.7.13.3"/>
    </reaction>
</comment>
<dbReference type="InterPro" id="IPR036890">
    <property type="entry name" value="HATPase_C_sf"/>
</dbReference>
<evidence type="ECO:0000256" key="1">
    <source>
        <dbReference type="ARBA" id="ARBA00000085"/>
    </source>
</evidence>
<dbReference type="Gene3D" id="2.60.40.2380">
    <property type="match status" value="1"/>
</dbReference>
<dbReference type="Gene3D" id="3.30.565.10">
    <property type="entry name" value="Histidine kinase-like ATPase, C-terminal domain"/>
    <property type="match status" value="1"/>
</dbReference>
<feature type="transmembrane region" description="Helical" evidence="7">
    <location>
        <begin position="173"/>
        <end position="192"/>
    </location>
</feature>
<dbReference type="EC" id="2.7.13.3" evidence="2"/>
<dbReference type="InterPro" id="IPR005467">
    <property type="entry name" value="His_kinase_dom"/>
</dbReference>
<keyword evidence="7" id="KW-1133">Transmembrane helix</keyword>
<dbReference type="SMART" id="SM00387">
    <property type="entry name" value="HATPase_c"/>
    <property type="match status" value="1"/>
</dbReference>
<feature type="transmembrane region" description="Helical" evidence="7">
    <location>
        <begin position="235"/>
        <end position="256"/>
    </location>
</feature>
<evidence type="ECO:0000313" key="10">
    <source>
        <dbReference type="EMBL" id="MDC7716019.1"/>
    </source>
</evidence>
<dbReference type="Pfam" id="PF07695">
    <property type="entry name" value="7TMR-DISM_7TM"/>
    <property type="match status" value="1"/>
</dbReference>
<evidence type="ECO:0000313" key="11">
    <source>
        <dbReference type="Proteomes" id="UP001219956"/>
    </source>
</evidence>
<proteinExistence type="predicted"/>
<dbReference type="Proteomes" id="UP001219956">
    <property type="component" value="Unassembled WGS sequence"/>
</dbReference>
<dbReference type="PROSITE" id="PS50109">
    <property type="entry name" value="HIS_KIN"/>
    <property type="match status" value="1"/>
</dbReference>
<dbReference type="InterPro" id="IPR003594">
    <property type="entry name" value="HATPase_dom"/>
</dbReference>